<evidence type="ECO:0000313" key="2">
    <source>
        <dbReference type="Proteomes" id="UP000000305"/>
    </source>
</evidence>
<evidence type="ECO:0000313" key="1">
    <source>
        <dbReference type="EMBL" id="EFX61618.1"/>
    </source>
</evidence>
<keyword evidence="2" id="KW-1185">Reference proteome</keyword>
<gene>
    <name evidence="1" type="ORF">DAPPUDRAFT_338660</name>
</gene>
<organism evidence="1 2">
    <name type="scientific">Daphnia pulex</name>
    <name type="common">Water flea</name>
    <dbReference type="NCBI Taxonomy" id="6669"/>
    <lineage>
        <taxon>Eukaryota</taxon>
        <taxon>Metazoa</taxon>
        <taxon>Ecdysozoa</taxon>
        <taxon>Arthropoda</taxon>
        <taxon>Crustacea</taxon>
        <taxon>Branchiopoda</taxon>
        <taxon>Diplostraca</taxon>
        <taxon>Cladocera</taxon>
        <taxon>Anomopoda</taxon>
        <taxon>Daphniidae</taxon>
        <taxon>Daphnia</taxon>
    </lineage>
</organism>
<name>E9I312_DAPPU</name>
<sequence>MFDKFPLLALKKVVVDMKLNPVKISHKNLQIDFDTGKKLSKEENGSCYIFVFLFVEAPQLLASTLKEQVLFLKIDNMGIIYQVKIRCLKVKNLAEVDLQVLNEESNREAYQAKLSAYYEASKANLDAQLALYDHDPSTKRDYTLMNIYVPPGTNVIAVEKKVCATSERNNFMLLVPPETFFMDYEIGRYNVHDYDFGPRCTYCLRGLHSYESDSSHEDFDDYGVE</sequence>
<dbReference type="EMBL" id="GL734305">
    <property type="protein sequence ID" value="EFX61618.1"/>
    <property type="molecule type" value="Genomic_DNA"/>
</dbReference>
<reference evidence="1 2" key="1">
    <citation type="journal article" date="2011" name="Science">
        <title>The ecoresponsive genome of Daphnia pulex.</title>
        <authorList>
            <person name="Colbourne J.K."/>
            <person name="Pfrender M.E."/>
            <person name="Gilbert D."/>
            <person name="Thomas W.K."/>
            <person name="Tucker A."/>
            <person name="Oakley T.H."/>
            <person name="Tokishita S."/>
            <person name="Aerts A."/>
            <person name="Arnold G.J."/>
            <person name="Basu M.K."/>
            <person name="Bauer D.J."/>
            <person name="Caceres C.E."/>
            <person name="Carmel L."/>
            <person name="Casola C."/>
            <person name="Choi J.H."/>
            <person name="Detter J.C."/>
            <person name="Dong Q."/>
            <person name="Dusheyko S."/>
            <person name="Eads B.D."/>
            <person name="Frohlich T."/>
            <person name="Geiler-Samerotte K.A."/>
            <person name="Gerlach D."/>
            <person name="Hatcher P."/>
            <person name="Jogdeo S."/>
            <person name="Krijgsveld J."/>
            <person name="Kriventseva E.V."/>
            <person name="Kultz D."/>
            <person name="Laforsch C."/>
            <person name="Lindquist E."/>
            <person name="Lopez J."/>
            <person name="Manak J.R."/>
            <person name="Muller J."/>
            <person name="Pangilinan J."/>
            <person name="Patwardhan R.P."/>
            <person name="Pitluck S."/>
            <person name="Pritham E.J."/>
            <person name="Rechtsteiner A."/>
            <person name="Rho M."/>
            <person name="Rogozin I.B."/>
            <person name="Sakarya O."/>
            <person name="Salamov A."/>
            <person name="Schaack S."/>
            <person name="Shapiro H."/>
            <person name="Shiga Y."/>
            <person name="Skalitzky C."/>
            <person name="Smith Z."/>
            <person name="Souvorov A."/>
            <person name="Sung W."/>
            <person name="Tang Z."/>
            <person name="Tsuchiya D."/>
            <person name="Tu H."/>
            <person name="Vos H."/>
            <person name="Wang M."/>
            <person name="Wolf Y.I."/>
            <person name="Yamagata H."/>
            <person name="Yamada T."/>
            <person name="Ye Y."/>
            <person name="Shaw J.R."/>
            <person name="Andrews J."/>
            <person name="Crease T.J."/>
            <person name="Tang H."/>
            <person name="Lucas S.M."/>
            <person name="Robertson H.M."/>
            <person name="Bork P."/>
            <person name="Koonin E.V."/>
            <person name="Zdobnov E.M."/>
            <person name="Grigoriev I.V."/>
            <person name="Lynch M."/>
            <person name="Boore J.L."/>
        </authorList>
    </citation>
    <scope>NUCLEOTIDE SEQUENCE [LARGE SCALE GENOMIC DNA]</scope>
</reference>
<dbReference type="HOGENOM" id="CLU_1231020_0_0_1"/>
<dbReference type="InParanoid" id="E9I312"/>
<dbReference type="Proteomes" id="UP000000305">
    <property type="component" value="Unassembled WGS sequence"/>
</dbReference>
<proteinExistence type="predicted"/>
<protein>
    <submittedName>
        <fullName evidence="1">Uncharacterized protein</fullName>
    </submittedName>
</protein>
<dbReference type="KEGG" id="dpx:DAPPUDRAFT_338660"/>
<accession>E9I312</accession>
<dbReference type="AlphaFoldDB" id="E9I312"/>